<keyword evidence="3 6" id="KW-0812">Transmembrane</keyword>
<feature type="transmembrane region" description="Helical" evidence="6">
    <location>
        <begin position="262"/>
        <end position="286"/>
    </location>
</feature>
<dbReference type="InterPro" id="IPR011701">
    <property type="entry name" value="MFS"/>
</dbReference>
<dbReference type="PANTHER" id="PTHR23501">
    <property type="entry name" value="MAJOR FACILITATOR SUPERFAMILY"/>
    <property type="match status" value="1"/>
</dbReference>
<feature type="transmembrane region" description="Helical" evidence="6">
    <location>
        <begin position="84"/>
        <end position="110"/>
    </location>
</feature>
<evidence type="ECO:0000259" key="7">
    <source>
        <dbReference type="PROSITE" id="PS50850"/>
    </source>
</evidence>
<feature type="transmembrane region" description="Helical" evidence="6">
    <location>
        <begin position="350"/>
        <end position="374"/>
    </location>
</feature>
<keyword evidence="9" id="KW-1185">Reference proteome</keyword>
<dbReference type="GO" id="GO:0005886">
    <property type="term" value="C:plasma membrane"/>
    <property type="evidence" value="ECO:0007669"/>
    <property type="project" value="UniProtKB-SubCell"/>
</dbReference>
<feature type="transmembrane region" description="Helical" evidence="6">
    <location>
        <begin position="51"/>
        <end position="72"/>
    </location>
</feature>
<feature type="transmembrane region" description="Helical" evidence="6">
    <location>
        <begin position="142"/>
        <end position="166"/>
    </location>
</feature>
<name>A0A285SGA4_9BACL</name>
<accession>A0A285SGA4</accession>
<dbReference type="CDD" id="cd17321">
    <property type="entry name" value="MFS_MMR_MDR_like"/>
    <property type="match status" value="1"/>
</dbReference>
<evidence type="ECO:0000256" key="6">
    <source>
        <dbReference type="SAM" id="Phobius"/>
    </source>
</evidence>
<keyword evidence="2" id="KW-0813">Transport</keyword>
<comment type="subcellular location">
    <subcellularLocation>
        <location evidence="1">Cell membrane</location>
        <topology evidence="1">Multi-pass membrane protein</topology>
    </subcellularLocation>
</comment>
<reference evidence="9" key="1">
    <citation type="submission" date="2017-08" db="EMBL/GenBank/DDBJ databases">
        <authorList>
            <person name="Varghese N."/>
            <person name="Submissions S."/>
        </authorList>
    </citation>
    <scope>NUCLEOTIDE SEQUENCE [LARGE SCALE GENOMIC DNA]</scope>
    <source>
        <strain evidence="9">JC22</strain>
    </source>
</reference>
<dbReference type="Gene3D" id="1.20.1250.20">
    <property type="entry name" value="MFS general substrate transporter like domains"/>
    <property type="match status" value="1"/>
</dbReference>
<keyword evidence="4 6" id="KW-1133">Transmembrane helix</keyword>
<proteinExistence type="predicted"/>
<evidence type="ECO:0000256" key="3">
    <source>
        <dbReference type="ARBA" id="ARBA00022692"/>
    </source>
</evidence>
<dbReference type="Pfam" id="PF07690">
    <property type="entry name" value="MFS_1"/>
    <property type="match status" value="1"/>
</dbReference>
<dbReference type="PRINTS" id="PR01036">
    <property type="entry name" value="TCRTETB"/>
</dbReference>
<dbReference type="Gene3D" id="1.20.1720.10">
    <property type="entry name" value="Multidrug resistance protein D"/>
    <property type="match status" value="1"/>
</dbReference>
<dbReference type="OrthoDB" id="2986280at2"/>
<feature type="transmembrane region" description="Helical" evidence="6">
    <location>
        <begin position="202"/>
        <end position="221"/>
    </location>
</feature>
<dbReference type="PROSITE" id="PS00216">
    <property type="entry name" value="SUGAR_TRANSPORT_1"/>
    <property type="match status" value="1"/>
</dbReference>
<dbReference type="PROSITE" id="PS50850">
    <property type="entry name" value="MFS"/>
    <property type="match status" value="1"/>
</dbReference>
<feature type="domain" description="Major facilitator superfamily (MFS) profile" evidence="7">
    <location>
        <begin position="18"/>
        <end position="439"/>
    </location>
</feature>
<gene>
    <name evidence="8" type="ORF">SAMN05880501_104271</name>
</gene>
<evidence type="ECO:0000313" key="9">
    <source>
        <dbReference type="Proteomes" id="UP000219636"/>
    </source>
</evidence>
<feature type="transmembrane region" description="Helical" evidence="6">
    <location>
        <begin position="12"/>
        <end position="31"/>
    </location>
</feature>
<protein>
    <submittedName>
        <fullName evidence="8">Predicted MFS family arabinose efflux permease</fullName>
    </submittedName>
</protein>
<dbReference type="EMBL" id="OBMQ01000004">
    <property type="protein sequence ID" value="SOC06410.1"/>
    <property type="molecule type" value="Genomic_DNA"/>
</dbReference>
<evidence type="ECO:0000256" key="5">
    <source>
        <dbReference type="ARBA" id="ARBA00023136"/>
    </source>
</evidence>
<evidence type="ECO:0000256" key="2">
    <source>
        <dbReference type="ARBA" id="ARBA00022448"/>
    </source>
</evidence>
<dbReference type="InterPro" id="IPR005829">
    <property type="entry name" value="Sugar_transporter_CS"/>
</dbReference>
<dbReference type="AlphaFoldDB" id="A0A285SGA4"/>
<evidence type="ECO:0000256" key="1">
    <source>
        <dbReference type="ARBA" id="ARBA00004651"/>
    </source>
</evidence>
<evidence type="ECO:0000256" key="4">
    <source>
        <dbReference type="ARBA" id="ARBA00022989"/>
    </source>
</evidence>
<dbReference type="Proteomes" id="UP000219636">
    <property type="component" value="Unassembled WGS sequence"/>
</dbReference>
<evidence type="ECO:0000313" key="8">
    <source>
        <dbReference type="EMBL" id="SOC06410.1"/>
    </source>
</evidence>
<dbReference type="GO" id="GO:0022857">
    <property type="term" value="F:transmembrane transporter activity"/>
    <property type="evidence" value="ECO:0007669"/>
    <property type="project" value="InterPro"/>
</dbReference>
<feature type="transmembrane region" description="Helical" evidence="6">
    <location>
        <begin position="116"/>
        <end position="135"/>
    </location>
</feature>
<dbReference type="SUPFAM" id="SSF103473">
    <property type="entry name" value="MFS general substrate transporter"/>
    <property type="match status" value="1"/>
</dbReference>
<dbReference type="InterPro" id="IPR036259">
    <property type="entry name" value="MFS_trans_sf"/>
</dbReference>
<organism evidence="8 9">
    <name type="scientific">Ureibacillus xyleni</name>
    <dbReference type="NCBI Taxonomy" id="614648"/>
    <lineage>
        <taxon>Bacteria</taxon>
        <taxon>Bacillati</taxon>
        <taxon>Bacillota</taxon>
        <taxon>Bacilli</taxon>
        <taxon>Bacillales</taxon>
        <taxon>Caryophanaceae</taxon>
        <taxon>Ureibacillus</taxon>
    </lineage>
</organism>
<dbReference type="RefSeq" id="WP_097073217.1">
    <property type="nucleotide sequence ID" value="NZ_OBMQ01000004.1"/>
</dbReference>
<feature type="transmembrane region" description="Helical" evidence="6">
    <location>
        <begin position="386"/>
        <end position="411"/>
    </location>
</feature>
<feature type="transmembrane region" description="Helical" evidence="6">
    <location>
        <begin position="172"/>
        <end position="190"/>
    </location>
</feature>
<dbReference type="InterPro" id="IPR020846">
    <property type="entry name" value="MFS_dom"/>
</dbReference>
<sequence length="439" mass="47552">MDSLLIRKENRDLSKTFALTLFLAGIFMGALDHGIVGPAFSSINQFFGIEASWGVWSFTIYTLFFSVSIPLMGKLSDRFGRKKIFLIGIALFGLGSIIAAFSPTFITFLLGRMVQAIGTGGIFPIVGAFIAVSYPEATRAKMLGLIGVVFGLGTILGPIVGGFIIGSTQWQWIFLVNVPISIIILLFMAPIKINQQIVKKPIDLYGMFILVGIIFTIMLGITLINGWLLFIGIALIPLFIKVEKKALDPVFNINYFKNFNTLFVLILSLLSGFIMASTINLLPFFIETQFSLDKSYSAISVTPLAVASMIASLVGGYLVKNMGAKKAVGIGFSLTFISAVLIAFSHHIFLFFFAITLIGFGIGIIIGSPLNVIMIQNVQQTETGSAIGYLSLARSMGSTMGPTIAGILIAFSSSGYIYVNILIAIFSLISLFVLILNKK</sequence>
<keyword evidence="5 6" id="KW-0472">Membrane</keyword>
<feature type="transmembrane region" description="Helical" evidence="6">
    <location>
        <begin position="326"/>
        <end position="344"/>
    </location>
</feature>
<feature type="transmembrane region" description="Helical" evidence="6">
    <location>
        <begin position="298"/>
        <end position="319"/>
    </location>
</feature>
<feature type="transmembrane region" description="Helical" evidence="6">
    <location>
        <begin position="227"/>
        <end position="242"/>
    </location>
</feature>
<feature type="transmembrane region" description="Helical" evidence="6">
    <location>
        <begin position="417"/>
        <end position="436"/>
    </location>
</feature>
<dbReference type="PANTHER" id="PTHR23501:SF190">
    <property type="entry name" value="MAJOR FACILITATOR SUPERFAMILY MFS_1"/>
    <property type="match status" value="1"/>
</dbReference>